<evidence type="ECO:0000256" key="7">
    <source>
        <dbReference type="PROSITE-ProRule" id="PRU01373"/>
    </source>
</evidence>
<dbReference type="EMBL" id="CCSB01000004">
    <property type="protein sequence ID" value="CDZ79260.1"/>
    <property type="molecule type" value="Genomic_DNA"/>
</dbReference>
<evidence type="ECO:0000313" key="10">
    <source>
        <dbReference type="Proteomes" id="UP000044071"/>
    </source>
</evidence>
<dbReference type="GO" id="GO:0071972">
    <property type="term" value="F:peptidoglycan L,D-transpeptidase activity"/>
    <property type="evidence" value="ECO:0007669"/>
    <property type="project" value="TreeGrafter"/>
</dbReference>
<comment type="similarity">
    <text evidence="2">Belongs to the YkuD family.</text>
</comment>
<dbReference type="Pfam" id="PF03734">
    <property type="entry name" value="YkuD"/>
    <property type="match status" value="1"/>
</dbReference>
<comment type="pathway">
    <text evidence="1 7">Cell wall biogenesis; peptidoglycan biosynthesis.</text>
</comment>
<dbReference type="STRING" id="1034943.BN59_03578"/>
<dbReference type="Gene3D" id="2.40.440.10">
    <property type="entry name" value="L,D-transpeptidase catalytic domain-like"/>
    <property type="match status" value="1"/>
</dbReference>
<sequence>MEARNSRKLLYFYLLASSFLFAGFNSVALAESLISDQPYLTLASNTFVFNPRNLTWTALSNGKVIKSGKAIGGSRYCRDIGRSCKTPTGTYRVYSKGGAGCRSSRYPVGRGGAKMPYCMFFAKNYAVHGSYEMPNYNASHGCIRVQPDAARWLNQNFMQIGTTVIVKPY</sequence>
<dbReference type="eggNOG" id="COG1376">
    <property type="taxonomic scope" value="Bacteria"/>
</dbReference>
<proteinExistence type="inferred from homology"/>
<dbReference type="InterPro" id="IPR050979">
    <property type="entry name" value="LD-transpeptidase"/>
</dbReference>
<reference evidence="9 10" key="1">
    <citation type="submission" date="2014-06" db="EMBL/GenBank/DDBJ databases">
        <authorList>
            <person name="Urmite Genomes Urmite Genomes"/>
        </authorList>
    </citation>
    <scope>NUCLEOTIDE SEQUENCE [LARGE SCALE GENOMIC DNA]</scope>
</reference>
<dbReference type="GO" id="GO:0018104">
    <property type="term" value="P:peptidoglycan-protein cross-linking"/>
    <property type="evidence" value="ECO:0007669"/>
    <property type="project" value="TreeGrafter"/>
</dbReference>
<keyword evidence="10" id="KW-1185">Reference proteome</keyword>
<dbReference type="GO" id="GO:0008360">
    <property type="term" value="P:regulation of cell shape"/>
    <property type="evidence" value="ECO:0007669"/>
    <property type="project" value="UniProtKB-UniRule"/>
</dbReference>
<evidence type="ECO:0000256" key="5">
    <source>
        <dbReference type="ARBA" id="ARBA00022984"/>
    </source>
</evidence>
<protein>
    <submittedName>
        <fullName evidence="9">L,D-transpeptidase catalytic domain</fullName>
    </submittedName>
</protein>
<keyword evidence="4 7" id="KW-0133">Cell shape</keyword>
<dbReference type="SUPFAM" id="SSF141523">
    <property type="entry name" value="L,D-transpeptidase catalytic domain-like"/>
    <property type="match status" value="1"/>
</dbReference>
<evidence type="ECO:0000259" key="8">
    <source>
        <dbReference type="PROSITE" id="PS52029"/>
    </source>
</evidence>
<feature type="active site" description="Proton donor/acceptor" evidence="7">
    <location>
        <position position="128"/>
    </location>
</feature>
<evidence type="ECO:0000256" key="1">
    <source>
        <dbReference type="ARBA" id="ARBA00004752"/>
    </source>
</evidence>
<keyword evidence="5 7" id="KW-0573">Peptidoglycan synthesis</keyword>
<dbReference type="OrthoDB" id="463216at2"/>
<feature type="domain" description="L,D-TPase catalytic" evidence="8">
    <location>
        <begin position="45"/>
        <end position="167"/>
    </location>
</feature>
<dbReference type="AlphaFoldDB" id="A0A078KXV3"/>
<accession>A0A078KXV3</accession>
<dbReference type="InterPro" id="IPR005490">
    <property type="entry name" value="LD_TPept_cat_dom"/>
</dbReference>
<keyword evidence="6 7" id="KW-0961">Cell wall biogenesis/degradation</keyword>
<name>A0A078KXV3_9GAMM</name>
<dbReference type="CDD" id="cd16913">
    <property type="entry name" value="YkuD_like"/>
    <property type="match status" value="1"/>
</dbReference>
<gene>
    <name evidence="9" type="ORF">BN59_03578</name>
</gene>
<evidence type="ECO:0000256" key="3">
    <source>
        <dbReference type="ARBA" id="ARBA00022679"/>
    </source>
</evidence>
<dbReference type="PANTHER" id="PTHR30582:SF2">
    <property type="entry name" value="L,D-TRANSPEPTIDASE YCIB-RELATED"/>
    <property type="match status" value="1"/>
</dbReference>
<dbReference type="PROSITE" id="PS52029">
    <property type="entry name" value="LD_TPASE"/>
    <property type="match status" value="1"/>
</dbReference>
<organism evidence="9 10">
    <name type="scientific">Legionella massiliensis</name>
    <dbReference type="NCBI Taxonomy" id="1034943"/>
    <lineage>
        <taxon>Bacteria</taxon>
        <taxon>Pseudomonadati</taxon>
        <taxon>Pseudomonadota</taxon>
        <taxon>Gammaproteobacteria</taxon>
        <taxon>Legionellales</taxon>
        <taxon>Legionellaceae</taxon>
        <taxon>Legionella</taxon>
    </lineage>
</organism>
<feature type="active site" description="Nucleophile" evidence="7">
    <location>
        <position position="142"/>
    </location>
</feature>
<evidence type="ECO:0000313" key="9">
    <source>
        <dbReference type="EMBL" id="CDZ79260.1"/>
    </source>
</evidence>
<dbReference type="Proteomes" id="UP000044071">
    <property type="component" value="Unassembled WGS sequence"/>
</dbReference>
<dbReference type="RefSeq" id="WP_052403360.1">
    <property type="nucleotide sequence ID" value="NZ_CCVW01000004.1"/>
</dbReference>
<evidence type="ECO:0000256" key="6">
    <source>
        <dbReference type="ARBA" id="ARBA00023316"/>
    </source>
</evidence>
<dbReference type="UniPathway" id="UPA00219"/>
<keyword evidence="3" id="KW-0808">Transferase</keyword>
<dbReference type="PANTHER" id="PTHR30582">
    <property type="entry name" value="L,D-TRANSPEPTIDASE"/>
    <property type="match status" value="1"/>
</dbReference>
<evidence type="ECO:0000256" key="4">
    <source>
        <dbReference type="ARBA" id="ARBA00022960"/>
    </source>
</evidence>
<dbReference type="GO" id="GO:0005576">
    <property type="term" value="C:extracellular region"/>
    <property type="evidence" value="ECO:0007669"/>
    <property type="project" value="TreeGrafter"/>
</dbReference>
<dbReference type="GO" id="GO:0016740">
    <property type="term" value="F:transferase activity"/>
    <property type="evidence" value="ECO:0007669"/>
    <property type="project" value="UniProtKB-KW"/>
</dbReference>
<dbReference type="GO" id="GO:0071555">
    <property type="term" value="P:cell wall organization"/>
    <property type="evidence" value="ECO:0007669"/>
    <property type="project" value="UniProtKB-UniRule"/>
</dbReference>
<dbReference type="InterPro" id="IPR038063">
    <property type="entry name" value="Transpep_catalytic_dom"/>
</dbReference>
<evidence type="ECO:0000256" key="2">
    <source>
        <dbReference type="ARBA" id="ARBA00005992"/>
    </source>
</evidence>